<proteinExistence type="predicted"/>
<name>A0ABT2M2H0_9FIRM</name>
<dbReference type="InterPro" id="IPR018958">
    <property type="entry name" value="Knr4/Smi1-like_dom"/>
</dbReference>
<evidence type="ECO:0000259" key="1">
    <source>
        <dbReference type="SMART" id="SM00860"/>
    </source>
</evidence>
<feature type="domain" description="Knr4/Smi1-like" evidence="1">
    <location>
        <begin position="8"/>
        <end position="129"/>
    </location>
</feature>
<gene>
    <name evidence="2" type="ORF">N5B56_05045</name>
</gene>
<dbReference type="Pfam" id="PF14568">
    <property type="entry name" value="SUKH_6"/>
    <property type="match status" value="1"/>
</dbReference>
<dbReference type="SUPFAM" id="SSF160631">
    <property type="entry name" value="SMI1/KNR4-like"/>
    <property type="match status" value="1"/>
</dbReference>
<evidence type="ECO:0000313" key="2">
    <source>
        <dbReference type="EMBL" id="MCT7398453.1"/>
    </source>
</evidence>
<evidence type="ECO:0000313" key="3">
    <source>
        <dbReference type="Proteomes" id="UP001431199"/>
    </source>
</evidence>
<reference evidence="2" key="1">
    <citation type="submission" date="2022-09" db="EMBL/GenBank/DDBJ databases">
        <title>Eubacterium sp. LFL-14 isolated from human feces.</title>
        <authorList>
            <person name="Liu F."/>
        </authorList>
    </citation>
    <scope>NUCLEOTIDE SEQUENCE</scope>
    <source>
        <strain evidence="2">LFL-14</strain>
    </source>
</reference>
<dbReference type="EMBL" id="JAODBU010000004">
    <property type="protein sequence ID" value="MCT7398453.1"/>
    <property type="molecule type" value="Genomic_DNA"/>
</dbReference>
<organism evidence="2 3">
    <name type="scientific">Eubacterium album</name>
    <dbReference type="NCBI Taxonomy" id="2978477"/>
    <lineage>
        <taxon>Bacteria</taxon>
        <taxon>Bacillati</taxon>
        <taxon>Bacillota</taxon>
        <taxon>Clostridia</taxon>
        <taxon>Eubacteriales</taxon>
        <taxon>Eubacteriaceae</taxon>
        <taxon>Eubacterium</taxon>
    </lineage>
</organism>
<protein>
    <submittedName>
        <fullName evidence="2">SMI1/KNR4 family protein</fullName>
    </submittedName>
</protein>
<dbReference type="InterPro" id="IPR037883">
    <property type="entry name" value="Knr4/Smi1-like_sf"/>
</dbReference>
<comment type="caution">
    <text evidence="2">The sequence shown here is derived from an EMBL/GenBank/DDBJ whole genome shotgun (WGS) entry which is preliminary data.</text>
</comment>
<keyword evidence="3" id="KW-1185">Reference proteome</keyword>
<sequence>MLIAKYGNGSIEQVEEFERKYGINLDEYYRKFLIKYNGGETPNTIFKKGKVSETVRYLYGLNVEQSIEKNMIYFDWKKNNSIPIGVDNFGNYFSIGISANNNSIVYFCDHERGFKNIKISDTFQGFVEATHSEMISDFAKSTIEEREARLIANGKEHNITDGLRNLWRKEYEKYKDIFQEEVIL</sequence>
<accession>A0ABT2M2H0</accession>
<dbReference type="Proteomes" id="UP001431199">
    <property type="component" value="Unassembled WGS sequence"/>
</dbReference>
<dbReference type="Gene3D" id="3.40.1580.10">
    <property type="entry name" value="SMI1/KNR4-like"/>
    <property type="match status" value="1"/>
</dbReference>
<dbReference type="SMART" id="SM00860">
    <property type="entry name" value="SMI1_KNR4"/>
    <property type="match status" value="1"/>
</dbReference>
<dbReference type="RefSeq" id="WP_260978488.1">
    <property type="nucleotide sequence ID" value="NZ_JAODBU010000004.1"/>
</dbReference>